<evidence type="ECO:0000256" key="8">
    <source>
        <dbReference type="PIRSR" id="PIRSR605150-2"/>
    </source>
</evidence>
<keyword evidence="3" id="KW-0808">Transferase</keyword>
<dbReference type="EMBL" id="JAGKQH010000009">
    <property type="protein sequence ID" value="KAG6592103.1"/>
    <property type="molecule type" value="Genomic_DNA"/>
</dbReference>
<evidence type="ECO:0000313" key="12">
    <source>
        <dbReference type="Proteomes" id="UP000685013"/>
    </source>
</evidence>
<sequence>MGSEGYSPLFETKAAKGRVLYRVFAASIFVGICLIWSYRVKFVAEGGGRWGWLGLFAAEIWFGFYWVITQAPRWNPIRRRTFKHKLSQRHEGEFPGVDIFVCTADPEMEPPAMAPISPTMLSWRPLNLQSTGYHSARSSTSSQGHLQLTLTSHTDHQSKEVDFIQTLYKDMENRLNYAVKLGRVPDEIQSSSKGFSQWESYASRKDHDTFLQIVIDGRDPKAKDVEGSVLPTLVYLAREKRPRYFHNFKAGAMNALLRVSSQISNGQIILNVDCDMYSNNSDAIRDALCFLMDEEKGHEIAYVQFPQLFDNITKNEIYASSLRVINEVELPGLDSFGGPLYIGTGCFHRRDVLCGKKYSKGYRNDWNSKDYRNSGDDVNELEEKSKHLASCSYEENTEWGKEMGLRYGCPVEDVITGLSIQSQGWKSVYYNPERGAFLGVAPTSLIQTLVPT</sequence>
<dbReference type="GO" id="GO:0071555">
    <property type="term" value="P:cell wall organization"/>
    <property type="evidence" value="ECO:0007669"/>
    <property type="project" value="UniProtKB-KW"/>
</dbReference>
<proteinExistence type="predicted"/>
<dbReference type="Pfam" id="PF03552">
    <property type="entry name" value="Cellulose_synt"/>
    <property type="match status" value="2"/>
</dbReference>
<dbReference type="GO" id="GO:0030244">
    <property type="term" value="P:cellulose biosynthetic process"/>
    <property type="evidence" value="ECO:0007669"/>
    <property type="project" value="InterPro"/>
</dbReference>
<dbReference type="PANTHER" id="PTHR13301">
    <property type="entry name" value="X-BOX TRANSCRIPTION FACTOR-RELATED"/>
    <property type="match status" value="1"/>
</dbReference>
<name>A0AAV6N447_9ROSI</name>
<keyword evidence="6 10" id="KW-0472">Membrane</keyword>
<evidence type="ECO:0000256" key="9">
    <source>
        <dbReference type="PIRSR" id="PIRSR605150-3"/>
    </source>
</evidence>
<keyword evidence="12" id="KW-1185">Reference proteome</keyword>
<accession>A0AAV6N447</accession>
<dbReference type="GO" id="GO:0016760">
    <property type="term" value="F:cellulose synthase (UDP-forming) activity"/>
    <property type="evidence" value="ECO:0007669"/>
    <property type="project" value="InterPro"/>
</dbReference>
<comment type="caution">
    <text evidence="11">The sequence shown here is derived from an EMBL/GenBank/DDBJ whole genome shotgun (WGS) entry which is preliminary data.</text>
</comment>
<reference evidence="11 12" key="1">
    <citation type="journal article" date="2021" name="Hortic Res">
        <title>The domestication of Cucurbita argyrosperma as revealed by the genome of its wild relative.</title>
        <authorList>
            <person name="Barrera-Redondo J."/>
            <person name="Sanchez-de la Vega G."/>
            <person name="Aguirre-Liguori J.A."/>
            <person name="Castellanos-Morales G."/>
            <person name="Gutierrez-Guerrero Y.T."/>
            <person name="Aguirre-Dugua X."/>
            <person name="Aguirre-Planter E."/>
            <person name="Tenaillon M.I."/>
            <person name="Lira-Saade R."/>
            <person name="Eguiarte L.E."/>
        </authorList>
    </citation>
    <scope>NUCLEOTIDE SEQUENCE [LARGE SCALE GENOMIC DNA]</scope>
    <source>
        <strain evidence="11">JBR-2021</strain>
    </source>
</reference>
<evidence type="ECO:0000313" key="11">
    <source>
        <dbReference type="EMBL" id="KAG6592103.1"/>
    </source>
</evidence>
<evidence type="ECO:0000256" key="3">
    <source>
        <dbReference type="ARBA" id="ARBA00022679"/>
    </source>
</evidence>
<feature type="non-terminal residue" evidence="11">
    <location>
        <position position="1"/>
    </location>
</feature>
<dbReference type="GO" id="GO:0012505">
    <property type="term" value="C:endomembrane system"/>
    <property type="evidence" value="ECO:0007669"/>
    <property type="project" value="UniProtKB-SubCell"/>
</dbReference>
<organism evidence="11 12">
    <name type="scientific">Cucurbita argyrosperma subsp. sororia</name>
    <dbReference type="NCBI Taxonomy" id="37648"/>
    <lineage>
        <taxon>Eukaryota</taxon>
        <taxon>Viridiplantae</taxon>
        <taxon>Streptophyta</taxon>
        <taxon>Embryophyta</taxon>
        <taxon>Tracheophyta</taxon>
        <taxon>Spermatophyta</taxon>
        <taxon>Magnoliopsida</taxon>
        <taxon>eudicotyledons</taxon>
        <taxon>Gunneridae</taxon>
        <taxon>Pentapetalae</taxon>
        <taxon>rosids</taxon>
        <taxon>fabids</taxon>
        <taxon>Cucurbitales</taxon>
        <taxon>Cucurbitaceae</taxon>
        <taxon>Cucurbiteae</taxon>
        <taxon>Cucurbita</taxon>
    </lineage>
</organism>
<evidence type="ECO:0000256" key="7">
    <source>
        <dbReference type="ARBA" id="ARBA00023316"/>
    </source>
</evidence>
<keyword evidence="7" id="KW-0961">Cell wall biogenesis/degradation</keyword>
<dbReference type="Proteomes" id="UP000685013">
    <property type="component" value="Chromosome 9"/>
</dbReference>
<feature type="transmembrane region" description="Helical" evidence="10">
    <location>
        <begin position="50"/>
        <end position="68"/>
    </location>
</feature>
<gene>
    <name evidence="11" type="primary">CSLE6</name>
    <name evidence="11" type="ORF">SDJN03_14449</name>
</gene>
<keyword evidence="5 10" id="KW-1133">Transmembrane helix</keyword>
<feature type="binding site" evidence="8">
    <location>
        <position position="109"/>
    </location>
    <ligand>
        <name>UDP-alpha-D-glucose</name>
        <dbReference type="ChEBI" id="CHEBI:58885"/>
    </ligand>
</feature>
<dbReference type="GO" id="GO:0016020">
    <property type="term" value="C:membrane"/>
    <property type="evidence" value="ECO:0007669"/>
    <property type="project" value="InterPro"/>
</dbReference>
<dbReference type="FunFam" id="3.90.550.10:FF:000173">
    <property type="entry name" value="Cellulose synthase-like protein E1"/>
    <property type="match status" value="1"/>
</dbReference>
<dbReference type="AlphaFoldDB" id="A0AAV6N447"/>
<evidence type="ECO:0000256" key="5">
    <source>
        <dbReference type="ARBA" id="ARBA00022989"/>
    </source>
</evidence>
<keyword evidence="2" id="KW-0328">Glycosyltransferase</keyword>
<protein>
    <submittedName>
        <fullName evidence="11">Cellulose synthase-like protein E6</fullName>
    </submittedName>
</protein>
<evidence type="ECO:0000256" key="1">
    <source>
        <dbReference type="ARBA" id="ARBA00004308"/>
    </source>
</evidence>
<feature type="binding site" evidence="9">
    <location>
        <position position="249"/>
    </location>
    <ligand>
        <name>Mn(2+)</name>
        <dbReference type="ChEBI" id="CHEBI:29035"/>
    </ligand>
</feature>
<evidence type="ECO:0000256" key="4">
    <source>
        <dbReference type="ARBA" id="ARBA00022692"/>
    </source>
</evidence>
<feature type="binding site" evidence="9">
    <location>
        <position position="273"/>
    </location>
    <ligand>
        <name>Mn(2+)</name>
        <dbReference type="ChEBI" id="CHEBI:29035"/>
    </ligand>
</feature>
<comment type="subcellular location">
    <subcellularLocation>
        <location evidence="1">Endomembrane system</location>
    </subcellularLocation>
</comment>
<keyword evidence="4 10" id="KW-0812">Transmembrane</keyword>
<feature type="transmembrane region" description="Helical" evidence="10">
    <location>
        <begin position="19"/>
        <end position="38"/>
    </location>
</feature>
<dbReference type="InterPro" id="IPR005150">
    <property type="entry name" value="Cellulose_synth"/>
</dbReference>
<evidence type="ECO:0000256" key="2">
    <source>
        <dbReference type="ARBA" id="ARBA00022676"/>
    </source>
</evidence>
<evidence type="ECO:0000256" key="6">
    <source>
        <dbReference type="ARBA" id="ARBA00023136"/>
    </source>
</evidence>
<evidence type="ECO:0000256" key="10">
    <source>
        <dbReference type="SAM" id="Phobius"/>
    </source>
</evidence>